<reference evidence="10 11" key="1">
    <citation type="submission" date="2017-09" db="EMBL/GenBank/DDBJ databases">
        <title>Depth-based differentiation of microbial function through sediment-hosted aquifers and enrichment of novel symbionts in the deep terrestrial subsurface.</title>
        <authorList>
            <person name="Probst A.J."/>
            <person name="Ladd B."/>
            <person name="Jarett J.K."/>
            <person name="Geller-Mcgrath D.E."/>
            <person name="Sieber C.M."/>
            <person name="Emerson J.B."/>
            <person name="Anantharaman K."/>
            <person name="Thomas B.C."/>
            <person name="Malmstrom R."/>
            <person name="Stieglmeier M."/>
            <person name="Klingl A."/>
            <person name="Woyke T."/>
            <person name="Ryan C.M."/>
            <person name="Banfield J.F."/>
        </authorList>
    </citation>
    <scope>NUCLEOTIDE SEQUENCE [LARGE SCALE GENOMIC DNA]</scope>
    <source>
        <strain evidence="10">CG11_big_fil_rev_8_21_14_0_20_40_24</strain>
    </source>
</reference>
<dbReference type="SMART" id="SM00955">
    <property type="entry name" value="RNB"/>
    <property type="match status" value="1"/>
</dbReference>
<dbReference type="InterPro" id="IPR011805">
    <property type="entry name" value="RNase_R"/>
</dbReference>
<evidence type="ECO:0000256" key="5">
    <source>
        <dbReference type="ARBA" id="ARBA00022801"/>
    </source>
</evidence>
<comment type="caution">
    <text evidence="10">The sequence shown here is derived from an EMBL/GenBank/DDBJ whole genome shotgun (WGS) entry which is preliminary data.</text>
</comment>
<dbReference type="PANTHER" id="PTHR23355">
    <property type="entry name" value="RIBONUCLEASE"/>
    <property type="match status" value="1"/>
</dbReference>
<dbReference type="SMART" id="SM00316">
    <property type="entry name" value="S1"/>
    <property type="match status" value="1"/>
</dbReference>
<dbReference type="Pfam" id="PF00575">
    <property type="entry name" value="S1"/>
    <property type="match status" value="1"/>
</dbReference>
<dbReference type="InterPro" id="IPR003029">
    <property type="entry name" value="S1_domain"/>
</dbReference>
<dbReference type="InterPro" id="IPR050180">
    <property type="entry name" value="RNR_Ribonuclease"/>
</dbReference>
<dbReference type="NCBIfam" id="TIGR02063">
    <property type="entry name" value="RNase_R"/>
    <property type="match status" value="1"/>
</dbReference>
<evidence type="ECO:0000256" key="7">
    <source>
        <dbReference type="ARBA" id="ARBA00022884"/>
    </source>
</evidence>
<evidence type="ECO:0000256" key="1">
    <source>
        <dbReference type="ARBA" id="ARBA00001849"/>
    </source>
</evidence>
<dbReference type="HAMAP" id="MF_01895">
    <property type="entry name" value="RNase_R"/>
    <property type="match status" value="1"/>
</dbReference>
<evidence type="ECO:0000256" key="8">
    <source>
        <dbReference type="HAMAP-Rule" id="MF_01895"/>
    </source>
</evidence>
<dbReference type="InterPro" id="IPR004476">
    <property type="entry name" value="RNase_II/RNase_R"/>
</dbReference>
<dbReference type="Pfam" id="PF17876">
    <property type="entry name" value="CSD2"/>
    <property type="match status" value="1"/>
</dbReference>
<evidence type="ECO:0000313" key="11">
    <source>
        <dbReference type="Proteomes" id="UP000229834"/>
    </source>
</evidence>
<dbReference type="InterPro" id="IPR013223">
    <property type="entry name" value="RNase_B_OB_dom"/>
</dbReference>
<keyword evidence="4 8" id="KW-0540">Nuclease</keyword>
<dbReference type="Pfam" id="PF08206">
    <property type="entry name" value="OB_RNB"/>
    <property type="match status" value="1"/>
</dbReference>
<dbReference type="Pfam" id="PF00773">
    <property type="entry name" value="RNB"/>
    <property type="match status" value="1"/>
</dbReference>
<evidence type="ECO:0000256" key="2">
    <source>
        <dbReference type="ARBA" id="ARBA00004496"/>
    </source>
</evidence>
<dbReference type="PROSITE" id="PS01175">
    <property type="entry name" value="RIBONUCLEASE_II"/>
    <property type="match status" value="1"/>
</dbReference>
<comment type="function">
    <text evidence="8">3'-5' exoribonuclease that releases 5'-nucleoside monophosphates and is involved in maturation of structured RNAs.</text>
</comment>
<gene>
    <name evidence="8 10" type="primary">rnr</name>
    <name evidence="10" type="ORF">COV95_01585</name>
</gene>
<keyword evidence="3 8" id="KW-0963">Cytoplasm</keyword>
<evidence type="ECO:0000256" key="3">
    <source>
        <dbReference type="ARBA" id="ARBA00022490"/>
    </source>
</evidence>
<dbReference type="NCBIfam" id="TIGR00358">
    <property type="entry name" value="3_prime_RNase"/>
    <property type="match status" value="1"/>
</dbReference>
<dbReference type="PANTHER" id="PTHR23355:SF9">
    <property type="entry name" value="DIS3-LIKE EXONUCLEASE 2"/>
    <property type="match status" value="1"/>
</dbReference>
<sequence>MPENREYSGKIAISSRGVGYFSIENLPEDIEIPTNLLNTALHNDIVEISLLAKIEGQRRQGQVLKVLKRAKTTFVGLLEQSNGNDFMFLKPDDKRMYRDIFIHTSKANGGKKGDKVFAEITGWKDPQKSPEGRILEVLGKKGVHNVEMEAIILEKGFSPKFNTEIEQAAEKIVNEVTKKMPEEISTRRDERKITTFTIDPADAKDFDDALSFKDLGNGTYEVGIHIADVSHFVREKTTLDTESEKRGTSVYLVDRTIPMLPEILSNDACSLNPNTDRLTFSAIFILEKTGHVKERWFGKTVIHSDKRFSYEEAQDNINRKSGEFFKELTILNEIAKNLQKEKSNNGAIEFETEEVKFELDKNGKPIRVYKKERLETHKMIEEYMLLANREVAKYMYDSITKKKNGGSFIYRIHDLPDKDKISNLQIFLKALGYDLELDKDGNISAQSLNKLFKEIDGKPEESLVKTASIRSMSKAVYSTRNIGHFGLGFKFYTHFTSPIRRYPDLLVHRLLFRCINKGKIESDDFAKYQNLAEEASEKEVAAADAERASIKYKQVEYMTEHIGEIFDGTISGVSEWGIYVEEKETKAEGMVRLRDLTDDFYSLDAKNYSIVGEEKNKKFSLGDQVRVKLVSADLDAKILNYVFA</sequence>
<keyword evidence="7 8" id="KW-0694">RNA-binding</keyword>
<keyword evidence="5 8" id="KW-0378">Hydrolase</keyword>
<accession>A0A2H0K977</accession>
<comment type="subcellular location">
    <subcellularLocation>
        <location evidence="2 8">Cytoplasm</location>
    </subcellularLocation>
</comment>
<evidence type="ECO:0000256" key="4">
    <source>
        <dbReference type="ARBA" id="ARBA00022722"/>
    </source>
</evidence>
<dbReference type="GO" id="GO:0005829">
    <property type="term" value="C:cytosol"/>
    <property type="evidence" value="ECO:0007669"/>
    <property type="project" value="TreeGrafter"/>
</dbReference>
<dbReference type="Gene3D" id="2.40.50.140">
    <property type="entry name" value="Nucleic acid-binding proteins"/>
    <property type="match status" value="3"/>
</dbReference>
<dbReference type="EMBL" id="PCVC01000047">
    <property type="protein sequence ID" value="PIQ66924.1"/>
    <property type="molecule type" value="Genomic_DNA"/>
</dbReference>
<comment type="similarity">
    <text evidence="8">Belongs to the RNR ribonuclease family. RNase R subfamily.</text>
</comment>
<evidence type="ECO:0000259" key="9">
    <source>
        <dbReference type="PROSITE" id="PS50126"/>
    </source>
</evidence>
<organism evidence="10 11">
    <name type="scientific">Candidatus Zambryskibacteria bacterium CG11_big_fil_rev_8_21_14_0_20_40_24</name>
    <dbReference type="NCBI Taxonomy" id="1975116"/>
    <lineage>
        <taxon>Bacteria</taxon>
        <taxon>Candidatus Zambryskiibacteriota</taxon>
    </lineage>
</organism>
<dbReference type="Proteomes" id="UP000229834">
    <property type="component" value="Unassembled WGS sequence"/>
</dbReference>
<dbReference type="GO" id="GO:0006402">
    <property type="term" value="P:mRNA catabolic process"/>
    <property type="evidence" value="ECO:0007669"/>
    <property type="project" value="TreeGrafter"/>
</dbReference>
<dbReference type="SUPFAM" id="SSF50249">
    <property type="entry name" value="Nucleic acid-binding proteins"/>
    <property type="match status" value="4"/>
</dbReference>
<evidence type="ECO:0000313" key="10">
    <source>
        <dbReference type="EMBL" id="PIQ66924.1"/>
    </source>
</evidence>
<dbReference type="InterPro" id="IPR012340">
    <property type="entry name" value="NA-bd_OB-fold"/>
</dbReference>
<name>A0A2H0K977_9BACT</name>
<keyword evidence="6 8" id="KW-0269">Exonuclease</keyword>
<feature type="domain" description="S1 motif" evidence="9">
    <location>
        <begin position="563"/>
        <end position="644"/>
    </location>
</feature>
<dbReference type="AlphaFoldDB" id="A0A2H0K977"/>
<dbReference type="InterPro" id="IPR040476">
    <property type="entry name" value="CSD2"/>
</dbReference>
<comment type="catalytic activity">
    <reaction evidence="1 8">
        <text>Exonucleolytic cleavage in the 3'- to 5'-direction to yield nucleoside 5'-phosphates.</text>
        <dbReference type="EC" id="3.1.13.1"/>
    </reaction>
</comment>
<dbReference type="GO" id="GO:0008859">
    <property type="term" value="F:exoribonuclease II activity"/>
    <property type="evidence" value="ECO:0007669"/>
    <property type="project" value="UniProtKB-UniRule"/>
</dbReference>
<protein>
    <recommendedName>
        <fullName evidence="8">Ribonuclease R</fullName>
        <shortName evidence="8">RNase R</shortName>
        <ecNumber evidence="8">3.1.13.1</ecNumber>
    </recommendedName>
</protein>
<dbReference type="CDD" id="cd04471">
    <property type="entry name" value="S1_RNase_R"/>
    <property type="match status" value="1"/>
</dbReference>
<evidence type="ECO:0000256" key="6">
    <source>
        <dbReference type="ARBA" id="ARBA00022839"/>
    </source>
</evidence>
<dbReference type="EC" id="3.1.13.1" evidence="8"/>
<dbReference type="GO" id="GO:0003723">
    <property type="term" value="F:RNA binding"/>
    <property type="evidence" value="ECO:0007669"/>
    <property type="project" value="UniProtKB-UniRule"/>
</dbReference>
<proteinExistence type="inferred from homology"/>
<dbReference type="InterPro" id="IPR022966">
    <property type="entry name" value="RNase_II/R_CS"/>
</dbReference>
<dbReference type="PROSITE" id="PS50126">
    <property type="entry name" value="S1"/>
    <property type="match status" value="1"/>
</dbReference>
<dbReference type="InterPro" id="IPR001900">
    <property type="entry name" value="RNase_II/R"/>
</dbReference>